<feature type="transmembrane region" description="Helical" evidence="16">
    <location>
        <begin position="186"/>
        <end position="203"/>
    </location>
</feature>
<dbReference type="PROSITE" id="PS00379">
    <property type="entry name" value="CDP_ALCOHOL_P_TRANSF"/>
    <property type="match status" value="1"/>
</dbReference>
<dbReference type="GO" id="GO:0008654">
    <property type="term" value="P:phospholipid biosynthetic process"/>
    <property type="evidence" value="ECO:0007669"/>
    <property type="project" value="UniProtKB-KW"/>
</dbReference>
<feature type="transmembrane region" description="Helical" evidence="16">
    <location>
        <begin position="237"/>
        <end position="257"/>
    </location>
</feature>
<keyword evidence="8 16" id="KW-0812">Transmembrane</keyword>
<dbReference type="PANTHER" id="PTHR14269">
    <property type="entry name" value="CDP-DIACYLGLYCEROL--GLYCEROL-3-PHOSPHATE 3-PHOSPHATIDYLTRANSFERASE-RELATED"/>
    <property type="match status" value="1"/>
</dbReference>
<dbReference type="PANTHER" id="PTHR14269:SF61">
    <property type="entry name" value="CDP-DIACYLGLYCEROL--SERINE O-PHOSPHATIDYLTRANSFERASE"/>
    <property type="match status" value="1"/>
</dbReference>
<comment type="subcellular location">
    <subcellularLocation>
        <location evidence="2">Endomembrane system</location>
        <topology evidence="2">Multi-pass membrane protein</topology>
    </subcellularLocation>
</comment>
<sequence>MAKDPEPRRGLRPGFRPHNRAPLRDTLPFLTLVPNLVTIIGLCAGLTSIRYVMEGRFEIAAGLLIFAAFVDALDGLLARKLNAASDFGAELDSLADFVNFGIAPGLLLFQYALKGASGLGWMFVLIFAVCGCLRLARFNVNRDAPNPGGRLHFVGVPAPAGAMLALLPVFLGLADVIDLRAASLPVAVYLGLVGMLMISRLPTPSIKGVRVSRDRVVWVLISMSAIIGLALTQFWLLAVILDLIYIGLLVHAVIGVLRKPRAKD</sequence>
<feature type="transmembrane region" description="Helical" evidence="16">
    <location>
        <begin position="29"/>
        <end position="53"/>
    </location>
</feature>
<dbReference type="InterPro" id="IPR000462">
    <property type="entry name" value="CDP-OH_P_trans"/>
</dbReference>
<gene>
    <name evidence="17" type="ORF">SAMN04488238_102380</name>
</gene>
<dbReference type="RefSeq" id="WP_092886042.1">
    <property type="nucleotide sequence ID" value="NZ_CP061498.1"/>
</dbReference>
<evidence type="ECO:0000313" key="17">
    <source>
        <dbReference type="EMBL" id="SDW55378.1"/>
    </source>
</evidence>
<evidence type="ECO:0000256" key="4">
    <source>
        <dbReference type="ARBA" id="ARBA00013174"/>
    </source>
</evidence>
<keyword evidence="18" id="KW-1185">Reference proteome</keyword>
<feature type="transmembrane region" description="Helical" evidence="16">
    <location>
        <begin position="151"/>
        <end position="174"/>
    </location>
</feature>
<dbReference type="InterPro" id="IPR043130">
    <property type="entry name" value="CDP-OH_PTrfase_TM_dom"/>
</dbReference>
<evidence type="ECO:0000256" key="15">
    <source>
        <dbReference type="RuleBase" id="RU003750"/>
    </source>
</evidence>
<evidence type="ECO:0000256" key="7">
    <source>
        <dbReference type="ARBA" id="ARBA00022679"/>
    </source>
</evidence>
<keyword evidence="9 16" id="KW-1133">Transmembrane helix</keyword>
<evidence type="ECO:0000256" key="13">
    <source>
        <dbReference type="ARBA" id="ARBA00023264"/>
    </source>
</evidence>
<dbReference type="STRING" id="564137.SAMN04488238_102380"/>
<keyword evidence="12" id="KW-0594">Phospholipid biosynthesis</keyword>
<evidence type="ECO:0000256" key="8">
    <source>
        <dbReference type="ARBA" id="ARBA00022692"/>
    </source>
</evidence>
<evidence type="ECO:0000256" key="6">
    <source>
        <dbReference type="ARBA" id="ARBA00022516"/>
    </source>
</evidence>
<evidence type="ECO:0000256" key="1">
    <source>
        <dbReference type="ARBA" id="ARBA00000287"/>
    </source>
</evidence>
<accession>A0A1H2UHJ3</accession>
<dbReference type="InterPro" id="IPR048254">
    <property type="entry name" value="CDP_ALCOHOL_P_TRANSF_CS"/>
</dbReference>
<evidence type="ECO:0000256" key="9">
    <source>
        <dbReference type="ARBA" id="ARBA00022989"/>
    </source>
</evidence>
<keyword evidence="11 16" id="KW-0472">Membrane</keyword>
<dbReference type="AlphaFoldDB" id="A0A1H2UHJ3"/>
<dbReference type="Gene3D" id="1.20.120.1760">
    <property type="match status" value="1"/>
</dbReference>
<evidence type="ECO:0000256" key="2">
    <source>
        <dbReference type="ARBA" id="ARBA00004127"/>
    </source>
</evidence>
<dbReference type="Proteomes" id="UP000198539">
    <property type="component" value="Unassembled WGS sequence"/>
</dbReference>
<evidence type="ECO:0000256" key="14">
    <source>
        <dbReference type="ARBA" id="ARBA00032361"/>
    </source>
</evidence>
<dbReference type="OrthoDB" id="9777147at2"/>
<dbReference type="NCBIfam" id="TIGR00473">
    <property type="entry name" value="pssA"/>
    <property type="match status" value="1"/>
</dbReference>
<feature type="transmembrane region" description="Helical" evidence="16">
    <location>
        <begin position="119"/>
        <end position="139"/>
    </location>
</feature>
<evidence type="ECO:0000256" key="16">
    <source>
        <dbReference type="SAM" id="Phobius"/>
    </source>
</evidence>
<dbReference type="GO" id="GO:0012505">
    <property type="term" value="C:endomembrane system"/>
    <property type="evidence" value="ECO:0007669"/>
    <property type="project" value="UniProtKB-SubCell"/>
</dbReference>
<keyword evidence="13" id="KW-1208">Phospholipid metabolism</keyword>
<dbReference type="GO" id="GO:0016020">
    <property type="term" value="C:membrane"/>
    <property type="evidence" value="ECO:0007669"/>
    <property type="project" value="InterPro"/>
</dbReference>
<proteinExistence type="inferred from homology"/>
<keyword evidence="6" id="KW-0444">Lipid biosynthesis</keyword>
<evidence type="ECO:0000256" key="5">
    <source>
        <dbReference type="ARBA" id="ARBA00017171"/>
    </source>
</evidence>
<keyword evidence="7 15" id="KW-0808">Transferase</keyword>
<dbReference type="EC" id="2.7.8.8" evidence="4"/>
<comment type="catalytic activity">
    <reaction evidence="1">
        <text>a CDP-1,2-diacyl-sn-glycerol + L-serine = a 1,2-diacyl-sn-glycero-3-phospho-L-serine + CMP + H(+)</text>
        <dbReference type="Rhea" id="RHEA:16913"/>
        <dbReference type="ChEBI" id="CHEBI:15378"/>
        <dbReference type="ChEBI" id="CHEBI:33384"/>
        <dbReference type="ChEBI" id="CHEBI:57262"/>
        <dbReference type="ChEBI" id="CHEBI:58332"/>
        <dbReference type="ChEBI" id="CHEBI:60377"/>
        <dbReference type="EC" id="2.7.8.8"/>
    </reaction>
</comment>
<protein>
    <recommendedName>
        <fullName evidence="5">CDP-diacylglycerol--serine O-phosphatidyltransferase</fullName>
        <ecNumber evidence="4">2.7.8.8</ecNumber>
    </recommendedName>
    <alternativeName>
        <fullName evidence="14">Phosphatidylserine synthase</fullName>
    </alternativeName>
</protein>
<name>A0A1H2UHJ3_9RHOB</name>
<evidence type="ECO:0000256" key="10">
    <source>
        <dbReference type="ARBA" id="ARBA00023098"/>
    </source>
</evidence>
<dbReference type="InterPro" id="IPR004533">
    <property type="entry name" value="CDP-diaglyc--ser_O-PTrfase"/>
</dbReference>
<evidence type="ECO:0000256" key="12">
    <source>
        <dbReference type="ARBA" id="ARBA00023209"/>
    </source>
</evidence>
<organism evidence="17 18">
    <name type="scientific">Roseicitreum antarcticum</name>
    <dbReference type="NCBI Taxonomy" id="564137"/>
    <lineage>
        <taxon>Bacteria</taxon>
        <taxon>Pseudomonadati</taxon>
        <taxon>Pseudomonadota</taxon>
        <taxon>Alphaproteobacteria</taxon>
        <taxon>Rhodobacterales</taxon>
        <taxon>Paracoccaceae</taxon>
        <taxon>Roseicitreum</taxon>
    </lineage>
</organism>
<feature type="transmembrane region" description="Helical" evidence="16">
    <location>
        <begin position="59"/>
        <end position="77"/>
    </location>
</feature>
<evidence type="ECO:0000256" key="3">
    <source>
        <dbReference type="ARBA" id="ARBA00010441"/>
    </source>
</evidence>
<keyword evidence="10" id="KW-0443">Lipid metabolism</keyword>
<comment type="similarity">
    <text evidence="3 15">Belongs to the CDP-alcohol phosphatidyltransferase class-I family.</text>
</comment>
<dbReference type="InterPro" id="IPR050324">
    <property type="entry name" value="CDP-alcohol_PTase-I"/>
</dbReference>
<evidence type="ECO:0000313" key="18">
    <source>
        <dbReference type="Proteomes" id="UP000198539"/>
    </source>
</evidence>
<evidence type="ECO:0000256" key="11">
    <source>
        <dbReference type="ARBA" id="ARBA00023136"/>
    </source>
</evidence>
<dbReference type="GO" id="GO:0003882">
    <property type="term" value="F:CDP-diacylglycerol-serine O-phosphatidyltransferase activity"/>
    <property type="evidence" value="ECO:0007669"/>
    <property type="project" value="UniProtKB-EC"/>
</dbReference>
<dbReference type="Pfam" id="PF01066">
    <property type="entry name" value="CDP-OH_P_transf"/>
    <property type="match status" value="1"/>
</dbReference>
<reference evidence="17 18" key="1">
    <citation type="submission" date="2016-10" db="EMBL/GenBank/DDBJ databases">
        <authorList>
            <person name="de Groot N.N."/>
        </authorList>
    </citation>
    <scope>NUCLEOTIDE SEQUENCE [LARGE SCALE GENOMIC DNA]</scope>
    <source>
        <strain evidence="17 18">CGMCC 1.8894</strain>
    </source>
</reference>
<dbReference type="EMBL" id="FNOM01000002">
    <property type="protein sequence ID" value="SDW55378.1"/>
    <property type="molecule type" value="Genomic_DNA"/>
</dbReference>
<feature type="transmembrane region" description="Helical" evidence="16">
    <location>
        <begin position="215"/>
        <end position="231"/>
    </location>
</feature>